<organism evidence="1 2">
    <name type="scientific">Arthrobacter alpinus</name>
    <dbReference type="NCBI Taxonomy" id="656366"/>
    <lineage>
        <taxon>Bacteria</taxon>
        <taxon>Bacillati</taxon>
        <taxon>Actinomycetota</taxon>
        <taxon>Actinomycetes</taxon>
        <taxon>Micrococcales</taxon>
        <taxon>Micrococcaceae</taxon>
        <taxon>Arthrobacter</taxon>
    </lineage>
</organism>
<evidence type="ECO:0000313" key="1">
    <source>
        <dbReference type="EMBL" id="SEE34589.1"/>
    </source>
</evidence>
<reference evidence="1 2" key="1">
    <citation type="submission" date="2016-10" db="EMBL/GenBank/DDBJ databases">
        <authorList>
            <person name="de Groot N.N."/>
        </authorList>
    </citation>
    <scope>NUCLEOTIDE SEQUENCE [LARGE SCALE GENOMIC DNA]</scope>
    <source>
        <strain evidence="1 2">DSM 22274</strain>
    </source>
</reference>
<evidence type="ECO:0000313" key="2">
    <source>
        <dbReference type="Proteomes" id="UP000182725"/>
    </source>
</evidence>
<dbReference type="Proteomes" id="UP000182725">
    <property type="component" value="Unassembled WGS sequence"/>
</dbReference>
<dbReference type="EMBL" id="FNTV01000001">
    <property type="protein sequence ID" value="SEE34589.1"/>
    <property type="molecule type" value="Genomic_DNA"/>
</dbReference>
<accession>A0A1H5I3A0</accession>
<protein>
    <submittedName>
        <fullName evidence="1">Uncharacterized protein</fullName>
    </submittedName>
</protein>
<proteinExistence type="predicted"/>
<name>A0A1H5I3A0_9MICC</name>
<gene>
    <name evidence="1" type="ORF">SAMN04489740_1185</name>
</gene>
<dbReference type="AlphaFoldDB" id="A0A1H5I3A0"/>
<sequence>MLLVMGLQVSAQLVDPKVTTTFIRTHLMITDPLAVGRLAVILLGVGRGPEPGNGGSGHYFQRIAPTQMGRGFVRPRAPSSAAPYLTSLVLEMTRAP</sequence>